<keyword evidence="2" id="KW-1185">Reference proteome</keyword>
<protein>
    <submittedName>
        <fullName evidence="1">Uncharacterized protein</fullName>
    </submittedName>
</protein>
<gene>
    <name evidence="1" type="primary">Acey_s0172.g362</name>
    <name evidence="1" type="ORF">Y032_0172g362</name>
</gene>
<accession>A0A016SVH5</accession>
<sequence>MKLGTTWHCRQRRRKWMDCLPETIFCLKERASLTSRIQFAGTSRNSVNVRPSLNLGIANISCVEVA</sequence>
<reference evidence="2" key="1">
    <citation type="journal article" date="2015" name="Nat. Genet.">
        <title>The genome and transcriptome of the zoonotic hookworm Ancylostoma ceylanicum identify infection-specific gene families.</title>
        <authorList>
            <person name="Schwarz E.M."/>
            <person name="Hu Y."/>
            <person name="Antoshechkin I."/>
            <person name="Miller M.M."/>
            <person name="Sternberg P.W."/>
            <person name="Aroian R.V."/>
        </authorList>
    </citation>
    <scope>NUCLEOTIDE SEQUENCE</scope>
    <source>
        <strain evidence="2">HY135</strain>
    </source>
</reference>
<evidence type="ECO:0000313" key="2">
    <source>
        <dbReference type="Proteomes" id="UP000024635"/>
    </source>
</evidence>
<dbReference type="EMBL" id="JARK01001508">
    <property type="protein sequence ID" value="EYB94386.1"/>
    <property type="molecule type" value="Genomic_DNA"/>
</dbReference>
<comment type="caution">
    <text evidence="1">The sequence shown here is derived from an EMBL/GenBank/DDBJ whole genome shotgun (WGS) entry which is preliminary data.</text>
</comment>
<proteinExistence type="predicted"/>
<dbReference type="AlphaFoldDB" id="A0A016SVH5"/>
<dbReference type="Proteomes" id="UP000024635">
    <property type="component" value="Unassembled WGS sequence"/>
</dbReference>
<evidence type="ECO:0000313" key="1">
    <source>
        <dbReference type="EMBL" id="EYB94386.1"/>
    </source>
</evidence>
<organism evidence="1 2">
    <name type="scientific">Ancylostoma ceylanicum</name>
    <dbReference type="NCBI Taxonomy" id="53326"/>
    <lineage>
        <taxon>Eukaryota</taxon>
        <taxon>Metazoa</taxon>
        <taxon>Ecdysozoa</taxon>
        <taxon>Nematoda</taxon>
        <taxon>Chromadorea</taxon>
        <taxon>Rhabditida</taxon>
        <taxon>Rhabditina</taxon>
        <taxon>Rhabditomorpha</taxon>
        <taxon>Strongyloidea</taxon>
        <taxon>Ancylostomatidae</taxon>
        <taxon>Ancylostomatinae</taxon>
        <taxon>Ancylostoma</taxon>
    </lineage>
</organism>
<name>A0A016SVH5_9BILA</name>